<evidence type="ECO:0000256" key="4">
    <source>
        <dbReference type="ARBA" id="ARBA00023136"/>
    </source>
</evidence>
<evidence type="ECO:0000256" key="5">
    <source>
        <dbReference type="SAM" id="Phobius"/>
    </source>
</evidence>
<evidence type="ECO:0000256" key="1">
    <source>
        <dbReference type="ARBA" id="ARBA00004141"/>
    </source>
</evidence>
<proteinExistence type="predicted"/>
<dbReference type="EMBL" id="HBKR01029839">
    <property type="protein sequence ID" value="CAE2324818.1"/>
    <property type="molecule type" value="Transcribed_RNA"/>
</dbReference>
<evidence type="ECO:0000256" key="3">
    <source>
        <dbReference type="ARBA" id="ARBA00022989"/>
    </source>
</evidence>
<feature type="transmembrane region" description="Helical" evidence="5">
    <location>
        <begin position="224"/>
        <end position="246"/>
    </location>
</feature>
<feature type="domain" description="Sugar phosphate transporter" evidence="6">
    <location>
        <begin position="19"/>
        <end position="296"/>
    </location>
</feature>
<dbReference type="Pfam" id="PF03151">
    <property type="entry name" value="TPT"/>
    <property type="match status" value="1"/>
</dbReference>
<keyword evidence="3 5" id="KW-1133">Transmembrane helix</keyword>
<comment type="subcellular location">
    <subcellularLocation>
        <location evidence="1">Membrane</location>
        <topology evidence="1">Multi-pass membrane protein</topology>
    </subcellularLocation>
</comment>
<dbReference type="AlphaFoldDB" id="A0A7S4P602"/>
<feature type="transmembrane region" description="Helical" evidence="5">
    <location>
        <begin position="283"/>
        <end position="301"/>
    </location>
</feature>
<evidence type="ECO:0000259" key="6">
    <source>
        <dbReference type="Pfam" id="PF03151"/>
    </source>
</evidence>
<dbReference type="PANTHER" id="PTHR11132">
    <property type="entry name" value="SOLUTE CARRIER FAMILY 35"/>
    <property type="match status" value="1"/>
</dbReference>
<evidence type="ECO:0000313" key="7">
    <source>
        <dbReference type="EMBL" id="CAE2324818.1"/>
    </source>
</evidence>
<feature type="transmembrane region" description="Helical" evidence="5">
    <location>
        <begin position="12"/>
        <end position="30"/>
    </location>
</feature>
<organism evidence="7">
    <name type="scientific">Paramoeba aestuarina</name>
    <dbReference type="NCBI Taxonomy" id="180227"/>
    <lineage>
        <taxon>Eukaryota</taxon>
        <taxon>Amoebozoa</taxon>
        <taxon>Discosea</taxon>
        <taxon>Flabellinia</taxon>
        <taxon>Dactylopodida</taxon>
        <taxon>Paramoebidae</taxon>
        <taxon>Paramoeba</taxon>
    </lineage>
</organism>
<reference evidence="7" key="1">
    <citation type="submission" date="2021-01" db="EMBL/GenBank/DDBJ databases">
        <authorList>
            <person name="Corre E."/>
            <person name="Pelletier E."/>
            <person name="Niang G."/>
            <person name="Scheremetjew M."/>
            <person name="Finn R."/>
            <person name="Kale V."/>
            <person name="Holt S."/>
            <person name="Cochrane G."/>
            <person name="Meng A."/>
            <person name="Brown T."/>
            <person name="Cohen L."/>
        </authorList>
    </citation>
    <scope>NUCLEOTIDE SEQUENCE</scope>
    <source>
        <strain evidence="7">SoJaBio B1-5/56/2</strain>
    </source>
</reference>
<accession>A0A7S4P602</accession>
<protein>
    <recommendedName>
        <fullName evidence="6">Sugar phosphate transporter domain-containing protein</fullName>
    </recommendedName>
</protein>
<feature type="transmembrane region" description="Helical" evidence="5">
    <location>
        <begin position="158"/>
        <end position="181"/>
    </location>
</feature>
<keyword evidence="2 5" id="KW-0812">Transmembrane</keyword>
<feature type="transmembrane region" description="Helical" evidence="5">
    <location>
        <begin position="193"/>
        <end position="212"/>
    </location>
</feature>
<feature type="transmembrane region" description="Helical" evidence="5">
    <location>
        <begin position="50"/>
        <end position="71"/>
    </location>
</feature>
<feature type="transmembrane region" description="Helical" evidence="5">
    <location>
        <begin position="135"/>
        <end position="152"/>
    </location>
</feature>
<dbReference type="InterPro" id="IPR050186">
    <property type="entry name" value="TPT_transporter"/>
</dbReference>
<sequence length="311" mass="34719">MTMGEKSEGSKYKRVMAVGYYMFCAILLTLSNKHLFHPRYGFGEPLLLAVSQLFCTLILLSTFHTFGWLSLPVLNKNDAIKVLPLSLTYIFMLYSGLVALGSTNLVMYNTLRRTGIFFVLGMQFVILGSKPSLEVIGSVCVLFLGTAIAATTDLSFSFFGYTWVFLCNFATALYIILIKHIKNESSLSAVDILYYNTIISFPIVCIGFLWIVDTNHLDLAHMPTEFFGCFIFSSLLGFFINHSIFVNTAENSPLTQAVAGQAKDILLLAASFFVDYVFEPRNFLGVLVGLFGSLIYAYVKYEESNTQASKE</sequence>
<dbReference type="InterPro" id="IPR004853">
    <property type="entry name" value="Sugar_P_trans_dom"/>
</dbReference>
<feature type="transmembrane region" description="Helical" evidence="5">
    <location>
        <begin position="83"/>
        <end position="105"/>
    </location>
</feature>
<evidence type="ECO:0000256" key="2">
    <source>
        <dbReference type="ARBA" id="ARBA00022692"/>
    </source>
</evidence>
<dbReference type="GO" id="GO:0016020">
    <property type="term" value="C:membrane"/>
    <property type="evidence" value="ECO:0007669"/>
    <property type="project" value="UniProtKB-SubCell"/>
</dbReference>
<name>A0A7S4P602_9EUKA</name>
<keyword evidence="4 5" id="KW-0472">Membrane</keyword>
<gene>
    <name evidence="7" type="ORF">NAES01612_LOCUS19541</name>
</gene>